<dbReference type="Pfam" id="PF13469">
    <property type="entry name" value="Sulfotransfer_3"/>
    <property type="match status" value="1"/>
</dbReference>
<evidence type="ECO:0008006" key="3">
    <source>
        <dbReference type="Google" id="ProtNLM"/>
    </source>
</evidence>
<dbReference type="Gene3D" id="3.40.50.300">
    <property type="entry name" value="P-loop containing nucleotide triphosphate hydrolases"/>
    <property type="match status" value="1"/>
</dbReference>
<evidence type="ECO:0000313" key="2">
    <source>
        <dbReference type="Proteomes" id="UP000440498"/>
    </source>
</evidence>
<gene>
    <name evidence="1" type="ORF">GEV02_09880</name>
</gene>
<dbReference type="EMBL" id="WHUG01000003">
    <property type="protein sequence ID" value="MQA38458.1"/>
    <property type="molecule type" value="Genomic_DNA"/>
</dbReference>
<dbReference type="SUPFAM" id="SSF52540">
    <property type="entry name" value="P-loop containing nucleoside triphosphate hydrolases"/>
    <property type="match status" value="1"/>
</dbReference>
<protein>
    <recommendedName>
        <fullName evidence="3">Sulfotransferase</fullName>
    </recommendedName>
</protein>
<dbReference type="InterPro" id="IPR027417">
    <property type="entry name" value="P-loop_NTPase"/>
</dbReference>
<dbReference type="Proteomes" id="UP000440498">
    <property type="component" value="Unassembled WGS sequence"/>
</dbReference>
<evidence type="ECO:0000313" key="1">
    <source>
        <dbReference type="EMBL" id="MQA38458.1"/>
    </source>
</evidence>
<organism evidence="1 2">
    <name type="scientific">Rugamonas aquatica</name>
    <dbReference type="NCBI Taxonomy" id="2743357"/>
    <lineage>
        <taxon>Bacteria</taxon>
        <taxon>Pseudomonadati</taxon>
        <taxon>Pseudomonadota</taxon>
        <taxon>Betaproteobacteria</taxon>
        <taxon>Burkholderiales</taxon>
        <taxon>Oxalobacteraceae</taxon>
        <taxon>Telluria group</taxon>
        <taxon>Rugamonas</taxon>
    </lineage>
</organism>
<proteinExistence type="predicted"/>
<reference evidence="1 2" key="1">
    <citation type="submission" date="2019-10" db="EMBL/GenBank/DDBJ databases">
        <title>Two novel species isolated from a subtropical stream in China.</title>
        <authorList>
            <person name="Lu H."/>
        </authorList>
    </citation>
    <scope>NUCLEOTIDE SEQUENCE [LARGE SCALE GENOMIC DNA]</scope>
    <source>
        <strain evidence="1 2">FT29W</strain>
    </source>
</reference>
<comment type="caution">
    <text evidence="1">The sequence shown here is derived from an EMBL/GenBank/DDBJ whole genome shotgun (WGS) entry which is preliminary data.</text>
</comment>
<name>A0A6A7N0N6_9BURK</name>
<dbReference type="AlphaFoldDB" id="A0A6A7N0N6"/>
<sequence length="420" mass="47757">MNDVLHTIANLRAVPPAPWRNLVRRVAVILSSSRAGSSLIKHLLAEHPDIASLDGEIEPYLALTQNGFGMHSDSDAVHTLLQPDALADNIFAELNVPSPTLPTAEQLQVRWQRRLLLQFPLLFIDPAQQRNLGDALDEVLHALCRDSRQQTDSALQRAILASVFRDQPWRMNFYDAQQSSTQRDLQLGASGYYDEQLKLEEPPFVLPRSYRRQFTADDAANKILLFKSPSDAYRIGIYEQLFPQAEIQYIHLSRGYAQTVNGLMDGWLSPRGFFSHDMVRTGAALQIRGYSDATPFGRRWWKFDLPPNWRQFTQADLSDVCLNQWLASHEAILASRVPALRLRFEDFMERPAAQFQRIVEMLGLSGLSLPSQLPVTMATDAPKALRWRKREQALLDMGQRQSVQAMMAQLGYSMNPDTWT</sequence>
<dbReference type="RefSeq" id="WP_152837827.1">
    <property type="nucleotide sequence ID" value="NZ_WHUG01000003.1"/>
</dbReference>
<accession>A0A6A7N0N6</accession>
<keyword evidence="2" id="KW-1185">Reference proteome</keyword>